<reference evidence="2" key="1">
    <citation type="journal article" date="2023" name="Front. Plant Sci.">
        <title>Chromosomal-level genome assembly of Melastoma candidum provides insights into trichome evolution.</title>
        <authorList>
            <person name="Zhong Y."/>
            <person name="Wu W."/>
            <person name="Sun C."/>
            <person name="Zou P."/>
            <person name="Liu Y."/>
            <person name="Dai S."/>
            <person name="Zhou R."/>
        </authorList>
    </citation>
    <scope>NUCLEOTIDE SEQUENCE [LARGE SCALE GENOMIC DNA]</scope>
</reference>
<keyword evidence="2" id="KW-1185">Reference proteome</keyword>
<protein>
    <submittedName>
        <fullName evidence="1">Uncharacterized protein</fullName>
    </submittedName>
</protein>
<accession>A0ACB9QVD5</accession>
<comment type="caution">
    <text evidence="1">The sequence shown here is derived from an EMBL/GenBank/DDBJ whole genome shotgun (WGS) entry which is preliminary data.</text>
</comment>
<sequence>MGETTTGSGRTILIAVDESDETTYALSWCLRNFVTHSDTLLLLHAKPLPSSYTAMDGTGYAFSADITATMERYDIEVAGSLLAKAAKMCEDFGDEKQVKVETKVEGGDARDVICRVAEKLSPDVLVMGSHGYGLIKRTILGSVSRYCAQHVQCPVLIIKRPKSA</sequence>
<proteinExistence type="predicted"/>
<evidence type="ECO:0000313" key="1">
    <source>
        <dbReference type="EMBL" id="KAI4369364.1"/>
    </source>
</evidence>
<evidence type="ECO:0000313" key="2">
    <source>
        <dbReference type="Proteomes" id="UP001057402"/>
    </source>
</evidence>
<dbReference type="EMBL" id="CM042884">
    <property type="protein sequence ID" value="KAI4369364.1"/>
    <property type="molecule type" value="Genomic_DNA"/>
</dbReference>
<organism evidence="1 2">
    <name type="scientific">Melastoma candidum</name>
    <dbReference type="NCBI Taxonomy" id="119954"/>
    <lineage>
        <taxon>Eukaryota</taxon>
        <taxon>Viridiplantae</taxon>
        <taxon>Streptophyta</taxon>
        <taxon>Embryophyta</taxon>
        <taxon>Tracheophyta</taxon>
        <taxon>Spermatophyta</taxon>
        <taxon>Magnoliopsida</taxon>
        <taxon>eudicotyledons</taxon>
        <taxon>Gunneridae</taxon>
        <taxon>Pentapetalae</taxon>
        <taxon>rosids</taxon>
        <taxon>malvids</taxon>
        <taxon>Myrtales</taxon>
        <taxon>Melastomataceae</taxon>
        <taxon>Melastomatoideae</taxon>
        <taxon>Melastomateae</taxon>
        <taxon>Melastoma</taxon>
    </lineage>
</organism>
<gene>
    <name evidence="1" type="ORF">MLD38_017808</name>
</gene>
<name>A0ACB9QVD5_9MYRT</name>
<dbReference type="Proteomes" id="UP001057402">
    <property type="component" value="Chromosome 5"/>
</dbReference>